<keyword evidence="2" id="KW-0805">Transcription regulation</keyword>
<keyword evidence="4" id="KW-0804">Transcription</keyword>
<feature type="region of interest" description="Disordered" evidence="7">
    <location>
        <begin position="218"/>
        <end position="239"/>
    </location>
</feature>
<evidence type="ECO:0000256" key="5">
    <source>
        <dbReference type="ARBA" id="ARBA00023242"/>
    </source>
</evidence>
<dbReference type="GO" id="GO:0003700">
    <property type="term" value="F:DNA-binding transcription factor activity"/>
    <property type="evidence" value="ECO:0000318"/>
    <property type="project" value="GO_Central"/>
</dbReference>
<evidence type="ECO:0000256" key="7">
    <source>
        <dbReference type="SAM" id="MobiDB-lite"/>
    </source>
</evidence>
<feature type="domain" description="WRKY" evidence="8">
    <location>
        <begin position="107"/>
        <end position="171"/>
    </location>
</feature>
<dbReference type="EMBL" id="KI632161">
    <property type="protein sequence ID" value="EYU23595.1"/>
    <property type="molecule type" value="Genomic_DNA"/>
</dbReference>
<feature type="coiled-coil region" evidence="6">
    <location>
        <begin position="249"/>
        <end position="295"/>
    </location>
</feature>
<dbReference type="PhylomeDB" id="A0A022QAP8"/>
<keyword evidence="10" id="KW-1185">Reference proteome</keyword>
<name>A0A022QAP8_ERYGU</name>
<dbReference type="PANTHER" id="PTHR32096:SF146">
    <property type="entry name" value="WRKY TRANSCRIPTION FACTOR 19-RELATED"/>
    <property type="match status" value="1"/>
</dbReference>
<organism evidence="9 10">
    <name type="scientific">Erythranthe guttata</name>
    <name type="common">Yellow monkey flower</name>
    <name type="synonym">Mimulus guttatus</name>
    <dbReference type="NCBI Taxonomy" id="4155"/>
    <lineage>
        <taxon>Eukaryota</taxon>
        <taxon>Viridiplantae</taxon>
        <taxon>Streptophyta</taxon>
        <taxon>Embryophyta</taxon>
        <taxon>Tracheophyta</taxon>
        <taxon>Spermatophyta</taxon>
        <taxon>Magnoliopsida</taxon>
        <taxon>eudicotyledons</taxon>
        <taxon>Gunneridae</taxon>
        <taxon>Pentapetalae</taxon>
        <taxon>asterids</taxon>
        <taxon>lamiids</taxon>
        <taxon>Lamiales</taxon>
        <taxon>Phrymaceae</taxon>
        <taxon>Erythranthe</taxon>
    </lineage>
</organism>
<dbReference type="STRING" id="4155.A0A022QAP8"/>
<evidence type="ECO:0000313" key="10">
    <source>
        <dbReference type="Proteomes" id="UP000030748"/>
    </source>
</evidence>
<accession>A0A022QAP8</accession>
<evidence type="ECO:0000259" key="8">
    <source>
        <dbReference type="PROSITE" id="PS50811"/>
    </source>
</evidence>
<dbReference type="Proteomes" id="UP000030748">
    <property type="component" value="Unassembled WGS sequence"/>
</dbReference>
<dbReference type="Gene3D" id="2.20.25.80">
    <property type="entry name" value="WRKY domain"/>
    <property type="match status" value="1"/>
</dbReference>
<dbReference type="GO" id="GO:0005634">
    <property type="term" value="C:nucleus"/>
    <property type="evidence" value="ECO:0000318"/>
    <property type="project" value="GO_Central"/>
</dbReference>
<keyword evidence="6" id="KW-0175">Coiled coil</keyword>
<reference evidence="9 10" key="1">
    <citation type="journal article" date="2013" name="Proc. Natl. Acad. Sci. U.S.A.">
        <title>Fine-scale variation in meiotic recombination in Mimulus inferred from population shotgun sequencing.</title>
        <authorList>
            <person name="Hellsten U."/>
            <person name="Wright K.M."/>
            <person name="Jenkins J."/>
            <person name="Shu S."/>
            <person name="Yuan Y."/>
            <person name="Wessler S.R."/>
            <person name="Schmutz J."/>
            <person name="Willis J.H."/>
            <person name="Rokhsar D.S."/>
        </authorList>
    </citation>
    <scope>NUCLEOTIDE SEQUENCE [LARGE SCALE GENOMIC DNA]</scope>
    <source>
        <strain evidence="10">cv. DUN x IM62</strain>
    </source>
</reference>
<proteinExistence type="predicted"/>
<evidence type="ECO:0000256" key="4">
    <source>
        <dbReference type="ARBA" id="ARBA00023163"/>
    </source>
</evidence>
<dbReference type="GO" id="GO:0006355">
    <property type="term" value="P:regulation of DNA-templated transcription"/>
    <property type="evidence" value="ECO:0000318"/>
    <property type="project" value="GO_Central"/>
</dbReference>
<evidence type="ECO:0000313" key="9">
    <source>
        <dbReference type="EMBL" id="EYU23595.1"/>
    </source>
</evidence>
<sequence length="363" mass="40599">MLDKASMESSYSMSGEQLADYDAHNTNSTTLEDLQPCLEIEDSFFVNLENQLVQQAANTLSRIKDFKSTLDSLQRNVESLIAKASAVQREIKIPILWRRKNTGQCKVTAFLEDDGHAWKKFGQKTVLGSKHPRNYFRCARRYVEGCLATKQVQKIQDDPPLFRITCFGQHSCNDFLKSSDQINMDVVAATPEDSSSVIIDAAATIDDTLFSFINSFDDDKEKSSSPPPPPLSSHDLDSTITSGDSSVTVANWLVEVQKLETEFLELDNEVKSQGLEENMENIEQLNQRVETLVEESTHFSEVLVDAYRKVNVIEKPTKNAELSVHKKRRILLEDAKVSEGGLLSLENKAGSEGSVCNQPNNLT</sequence>
<evidence type="ECO:0000256" key="2">
    <source>
        <dbReference type="ARBA" id="ARBA00023015"/>
    </source>
</evidence>
<keyword evidence="5" id="KW-0539">Nucleus</keyword>
<comment type="subcellular location">
    <subcellularLocation>
        <location evidence="1">Nucleus</location>
    </subcellularLocation>
</comment>
<evidence type="ECO:0000256" key="1">
    <source>
        <dbReference type="ARBA" id="ARBA00004123"/>
    </source>
</evidence>
<dbReference type="InterPro" id="IPR044810">
    <property type="entry name" value="WRKY_plant"/>
</dbReference>
<evidence type="ECO:0000256" key="6">
    <source>
        <dbReference type="SAM" id="Coils"/>
    </source>
</evidence>
<feature type="coiled-coil region" evidence="6">
    <location>
        <begin position="56"/>
        <end position="90"/>
    </location>
</feature>
<dbReference type="GO" id="GO:0000976">
    <property type="term" value="F:transcription cis-regulatory region binding"/>
    <property type="evidence" value="ECO:0000318"/>
    <property type="project" value="GO_Central"/>
</dbReference>
<dbReference type="PANTHER" id="PTHR32096">
    <property type="entry name" value="WRKY TRANSCRIPTION FACTOR 30-RELATED-RELATED"/>
    <property type="match status" value="1"/>
</dbReference>
<evidence type="ECO:0000256" key="3">
    <source>
        <dbReference type="ARBA" id="ARBA00023125"/>
    </source>
</evidence>
<dbReference type="AlphaFoldDB" id="A0A022QAP8"/>
<dbReference type="InterPro" id="IPR003657">
    <property type="entry name" value="WRKY_dom"/>
</dbReference>
<gene>
    <name evidence="9" type="ORF">MIMGU_mgv1a008753mg</name>
</gene>
<keyword evidence="3" id="KW-0238">DNA-binding</keyword>
<protein>
    <recommendedName>
        <fullName evidence="8">WRKY domain-containing protein</fullName>
    </recommendedName>
</protein>
<dbReference type="Pfam" id="PF03106">
    <property type="entry name" value="WRKY"/>
    <property type="match status" value="1"/>
</dbReference>
<dbReference type="InterPro" id="IPR036576">
    <property type="entry name" value="WRKY_dom_sf"/>
</dbReference>
<dbReference type="OrthoDB" id="2021064at2759"/>
<dbReference type="PROSITE" id="PS50811">
    <property type="entry name" value="WRKY"/>
    <property type="match status" value="1"/>
</dbReference>
<dbReference type="SMART" id="SM00774">
    <property type="entry name" value="WRKY"/>
    <property type="match status" value="1"/>
</dbReference>
<dbReference type="SUPFAM" id="SSF118290">
    <property type="entry name" value="WRKY DNA-binding domain"/>
    <property type="match status" value="1"/>
</dbReference>